<dbReference type="Proteomes" id="UP000075880">
    <property type="component" value="Unassembled WGS sequence"/>
</dbReference>
<sequence length="249" mass="27523">MQLTIVFLLACCHFFGPALSQKRQYGGYDVNIRQYPFVVAISLGGQTTGSGAIIAPRWILSSASAFLVPYHDSYKVNVGADAVGGGQWYQGQMVYQHPEWEGFQDNIALLKTNRKIKFGPTAQPIKLFESNPDGIDNALMLSYGENEQGTRHLRAATYSLTSGPGCLASLPNNDGDEVIKRNQGYCQNAPDGTKGQWYDDTGAPIVINDSPRLVAIHAFRVDNDTHYNKVSIAMRVSIYKDFIVNTMKY</sequence>
<keyword evidence="2" id="KW-0378">Hydrolase</keyword>
<proteinExistence type="inferred from homology"/>
<feature type="chain" id="PRO_5042589208" description="Peptidase S1 domain-containing protein" evidence="6">
    <location>
        <begin position="21"/>
        <end position="249"/>
    </location>
</feature>
<evidence type="ECO:0000259" key="7">
    <source>
        <dbReference type="PROSITE" id="PS50240"/>
    </source>
</evidence>
<dbReference type="InterPro" id="IPR009003">
    <property type="entry name" value="Peptidase_S1_PA"/>
</dbReference>
<comment type="similarity">
    <text evidence="5">Belongs to the peptidase S1 family. CLIP subfamily.</text>
</comment>
<evidence type="ECO:0000256" key="2">
    <source>
        <dbReference type="ARBA" id="ARBA00022801"/>
    </source>
</evidence>
<feature type="signal peptide" evidence="6">
    <location>
        <begin position="1"/>
        <end position="20"/>
    </location>
</feature>
<protein>
    <recommendedName>
        <fullName evidence="7">Peptidase S1 domain-containing protein</fullName>
    </recommendedName>
</protein>
<evidence type="ECO:0000256" key="5">
    <source>
        <dbReference type="ARBA" id="ARBA00024195"/>
    </source>
</evidence>
<dbReference type="SUPFAM" id="SSF50494">
    <property type="entry name" value="Trypsin-like serine proteases"/>
    <property type="match status" value="1"/>
</dbReference>
<keyword evidence="4" id="KW-1015">Disulfide bond</keyword>
<evidence type="ECO:0000256" key="3">
    <source>
        <dbReference type="ARBA" id="ARBA00022825"/>
    </source>
</evidence>
<dbReference type="InterPro" id="IPR043504">
    <property type="entry name" value="Peptidase_S1_PA_chymotrypsin"/>
</dbReference>
<dbReference type="Pfam" id="PF00089">
    <property type="entry name" value="Trypsin"/>
    <property type="match status" value="1"/>
</dbReference>
<dbReference type="EnsemblMetazoa" id="ENSAATROPT005756">
    <property type="protein sequence ID" value="ENSAATROPP005317"/>
    <property type="gene ID" value="ENSAATROPG004641"/>
</dbReference>
<dbReference type="Gene3D" id="2.40.10.10">
    <property type="entry name" value="Trypsin-like serine proteases"/>
    <property type="match status" value="1"/>
</dbReference>
<dbReference type="PANTHER" id="PTHR24276:SF96">
    <property type="entry name" value="PEPTIDASE S1 DOMAIN-CONTAINING PROTEIN"/>
    <property type="match status" value="1"/>
</dbReference>
<keyword evidence="3" id="KW-0720">Serine protease</keyword>
<name>A0AAG5D248_ANOAO</name>
<feature type="domain" description="Peptidase S1" evidence="7">
    <location>
        <begin position="24"/>
        <end position="248"/>
    </location>
</feature>
<evidence type="ECO:0000313" key="8">
    <source>
        <dbReference type="EnsemblMetazoa" id="ENSAATROPP005317"/>
    </source>
</evidence>
<accession>A0AAG5D248</accession>
<dbReference type="InterPro" id="IPR050430">
    <property type="entry name" value="Peptidase_S1"/>
</dbReference>
<dbReference type="SMART" id="SM00020">
    <property type="entry name" value="Tryp_SPc"/>
    <property type="match status" value="1"/>
</dbReference>
<keyword evidence="9" id="KW-1185">Reference proteome</keyword>
<dbReference type="PANTHER" id="PTHR24276">
    <property type="entry name" value="POLYSERASE-RELATED"/>
    <property type="match status" value="1"/>
</dbReference>
<reference evidence="8" key="1">
    <citation type="submission" date="2024-04" db="UniProtKB">
        <authorList>
            <consortium name="EnsemblMetazoa"/>
        </authorList>
    </citation>
    <scope>IDENTIFICATION</scope>
    <source>
        <strain evidence="8">EBRO</strain>
    </source>
</reference>
<evidence type="ECO:0000256" key="6">
    <source>
        <dbReference type="SAM" id="SignalP"/>
    </source>
</evidence>
<evidence type="ECO:0000256" key="4">
    <source>
        <dbReference type="ARBA" id="ARBA00023157"/>
    </source>
</evidence>
<dbReference type="GO" id="GO:0006508">
    <property type="term" value="P:proteolysis"/>
    <property type="evidence" value="ECO:0007669"/>
    <property type="project" value="UniProtKB-KW"/>
</dbReference>
<dbReference type="InterPro" id="IPR001254">
    <property type="entry name" value="Trypsin_dom"/>
</dbReference>
<keyword evidence="1" id="KW-0645">Protease</keyword>
<dbReference type="GO" id="GO:0004252">
    <property type="term" value="F:serine-type endopeptidase activity"/>
    <property type="evidence" value="ECO:0007669"/>
    <property type="project" value="InterPro"/>
</dbReference>
<dbReference type="PROSITE" id="PS50240">
    <property type="entry name" value="TRYPSIN_DOM"/>
    <property type="match status" value="1"/>
</dbReference>
<evidence type="ECO:0000256" key="1">
    <source>
        <dbReference type="ARBA" id="ARBA00022670"/>
    </source>
</evidence>
<keyword evidence="6" id="KW-0732">Signal</keyword>
<dbReference type="AlphaFoldDB" id="A0AAG5D248"/>
<organism evidence="8 9">
    <name type="scientific">Anopheles atroparvus</name>
    <name type="common">European mosquito</name>
    <dbReference type="NCBI Taxonomy" id="41427"/>
    <lineage>
        <taxon>Eukaryota</taxon>
        <taxon>Metazoa</taxon>
        <taxon>Ecdysozoa</taxon>
        <taxon>Arthropoda</taxon>
        <taxon>Hexapoda</taxon>
        <taxon>Insecta</taxon>
        <taxon>Pterygota</taxon>
        <taxon>Neoptera</taxon>
        <taxon>Endopterygota</taxon>
        <taxon>Diptera</taxon>
        <taxon>Nematocera</taxon>
        <taxon>Culicoidea</taxon>
        <taxon>Culicidae</taxon>
        <taxon>Anophelinae</taxon>
        <taxon>Anopheles</taxon>
    </lineage>
</organism>
<evidence type="ECO:0000313" key="9">
    <source>
        <dbReference type="Proteomes" id="UP000075880"/>
    </source>
</evidence>